<dbReference type="PANTHER" id="PTHR42037">
    <property type="match status" value="1"/>
</dbReference>
<evidence type="ECO:0000313" key="3">
    <source>
        <dbReference type="Proteomes" id="UP001583177"/>
    </source>
</evidence>
<evidence type="ECO:0000256" key="1">
    <source>
        <dbReference type="SAM" id="MobiDB-lite"/>
    </source>
</evidence>
<name>A0ABR3W0C9_9PEZI</name>
<sequence>MPYLQGTDTSSESALVTVPLGKLQRRFYEPLILLLALTEAYIHIHNQAPRTPDPRVDVPSHSPEELFQDFINKLCQICDNKPGGGAVTAISALEYPDRVQYRFASNQRSEIELSKVKSYLIDILDTLKGYSTTSSLRVRASLLRKIVAFNRPRLQRYIRVLHQKTQICLETPEIPAELSDALRELRELAYKADNREAEESEFFRDCANLILFIKGISKSTVQKSLQEKAGSDSRRPSPWAELRHASGRLLSYLQASKTLIEARRKWESLLDDFEVYCVCSSTQIPNPINNKDVNAEVIIGRMTNDATIMSAFRAGAEDLQKFNLDQNIKEQATKFSFRPYVHAEVLIHQSILDEFGTTGLRSSLFFKGYRYIGSSKPTCRLCDYYFTASGTGIEVRESHRNLYVNWRAPDVFINQGGAAADRRKHILNKMLERIREDTFRTLSDKIPEKKQFDSNTDPTFPARNLGTSVGSERGWRDADFDDIAESMNHLDLRGSSREVQVVRPEPSPRACGFDGGDDDDDAGGASLG</sequence>
<reference evidence="2 3" key="1">
    <citation type="journal article" date="2024" name="IMA Fungus">
        <title>IMA Genome - F19 : A genome assembly and annotation guide to empower mycologists, including annotated draft genome sequences of Ceratocystis pirilliformis, Diaporthe australafricana, Fusarium ophioides, Paecilomyces lecythidis, and Sporothrix stenoceras.</title>
        <authorList>
            <person name="Aylward J."/>
            <person name="Wilson A.M."/>
            <person name="Visagie C.M."/>
            <person name="Spraker J."/>
            <person name="Barnes I."/>
            <person name="Buitendag C."/>
            <person name="Ceriani C."/>
            <person name="Del Mar Angel L."/>
            <person name="du Plessis D."/>
            <person name="Fuchs T."/>
            <person name="Gasser K."/>
            <person name="Kramer D."/>
            <person name="Li W."/>
            <person name="Munsamy K."/>
            <person name="Piso A."/>
            <person name="Price J.L."/>
            <person name="Sonnekus B."/>
            <person name="Thomas C."/>
            <person name="van der Nest A."/>
            <person name="van Dijk A."/>
            <person name="van Heerden A."/>
            <person name="van Vuuren N."/>
            <person name="Yilmaz N."/>
            <person name="Duong T.A."/>
            <person name="van der Merwe N.A."/>
            <person name="Wingfield M.J."/>
            <person name="Wingfield B.D."/>
        </authorList>
    </citation>
    <scope>NUCLEOTIDE SEQUENCE [LARGE SCALE GENOMIC DNA]</scope>
    <source>
        <strain evidence="2 3">CMW 18300</strain>
    </source>
</reference>
<dbReference type="InterPro" id="IPR027796">
    <property type="entry name" value="OTT_1508_deam-like"/>
</dbReference>
<keyword evidence="3" id="KW-1185">Reference proteome</keyword>
<dbReference type="EMBL" id="JAWRVE010000193">
    <property type="protein sequence ID" value="KAL1849919.1"/>
    <property type="molecule type" value="Genomic_DNA"/>
</dbReference>
<protein>
    <submittedName>
        <fullName evidence="2">Uncharacterized protein</fullName>
    </submittedName>
</protein>
<dbReference type="PANTHER" id="PTHR42037:SF1">
    <property type="match status" value="1"/>
</dbReference>
<comment type="caution">
    <text evidence="2">The sequence shown here is derived from an EMBL/GenBank/DDBJ whole genome shotgun (WGS) entry which is preliminary data.</text>
</comment>
<evidence type="ECO:0000313" key="2">
    <source>
        <dbReference type="EMBL" id="KAL1849919.1"/>
    </source>
</evidence>
<feature type="region of interest" description="Disordered" evidence="1">
    <location>
        <begin position="491"/>
        <end position="528"/>
    </location>
</feature>
<dbReference type="Pfam" id="PF14441">
    <property type="entry name" value="OTT_1508_deam"/>
    <property type="match status" value="1"/>
</dbReference>
<dbReference type="Proteomes" id="UP001583177">
    <property type="component" value="Unassembled WGS sequence"/>
</dbReference>
<organism evidence="2 3">
    <name type="scientific">Diaporthe australafricana</name>
    <dbReference type="NCBI Taxonomy" id="127596"/>
    <lineage>
        <taxon>Eukaryota</taxon>
        <taxon>Fungi</taxon>
        <taxon>Dikarya</taxon>
        <taxon>Ascomycota</taxon>
        <taxon>Pezizomycotina</taxon>
        <taxon>Sordariomycetes</taxon>
        <taxon>Sordariomycetidae</taxon>
        <taxon>Diaporthales</taxon>
        <taxon>Diaporthaceae</taxon>
        <taxon>Diaporthe</taxon>
    </lineage>
</organism>
<proteinExistence type="predicted"/>
<gene>
    <name evidence="2" type="ORF">Daus18300_013114</name>
</gene>
<accession>A0ABR3W0C9</accession>
<feature type="region of interest" description="Disordered" evidence="1">
    <location>
        <begin position="449"/>
        <end position="471"/>
    </location>
</feature>